<gene>
    <name evidence="2" type="ORF">C8F04DRAFT_1184649</name>
</gene>
<name>A0AAD6SRX0_9AGAR</name>
<comment type="caution">
    <text evidence="2">The sequence shown here is derived from an EMBL/GenBank/DDBJ whole genome shotgun (WGS) entry which is preliminary data.</text>
</comment>
<organism evidence="2 3">
    <name type="scientific">Mycena alexandri</name>
    <dbReference type="NCBI Taxonomy" id="1745969"/>
    <lineage>
        <taxon>Eukaryota</taxon>
        <taxon>Fungi</taxon>
        <taxon>Dikarya</taxon>
        <taxon>Basidiomycota</taxon>
        <taxon>Agaricomycotina</taxon>
        <taxon>Agaricomycetes</taxon>
        <taxon>Agaricomycetidae</taxon>
        <taxon>Agaricales</taxon>
        <taxon>Marasmiineae</taxon>
        <taxon>Mycenaceae</taxon>
        <taxon>Mycena</taxon>
    </lineage>
</organism>
<reference evidence="2" key="1">
    <citation type="submission" date="2023-03" db="EMBL/GenBank/DDBJ databases">
        <title>Massive genome expansion in bonnet fungi (Mycena s.s.) driven by repeated elements and novel gene families across ecological guilds.</title>
        <authorList>
            <consortium name="Lawrence Berkeley National Laboratory"/>
            <person name="Harder C.B."/>
            <person name="Miyauchi S."/>
            <person name="Viragh M."/>
            <person name="Kuo A."/>
            <person name="Thoen E."/>
            <person name="Andreopoulos B."/>
            <person name="Lu D."/>
            <person name="Skrede I."/>
            <person name="Drula E."/>
            <person name="Henrissat B."/>
            <person name="Morin E."/>
            <person name="Kohler A."/>
            <person name="Barry K."/>
            <person name="LaButti K."/>
            <person name="Morin E."/>
            <person name="Salamov A."/>
            <person name="Lipzen A."/>
            <person name="Mereny Z."/>
            <person name="Hegedus B."/>
            <person name="Baldrian P."/>
            <person name="Stursova M."/>
            <person name="Weitz H."/>
            <person name="Taylor A."/>
            <person name="Grigoriev I.V."/>
            <person name="Nagy L.G."/>
            <person name="Martin F."/>
            <person name="Kauserud H."/>
        </authorList>
    </citation>
    <scope>NUCLEOTIDE SEQUENCE</scope>
    <source>
        <strain evidence="2">CBHHK200</strain>
    </source>
</reference>
<evidence type="ECO:0000313" key="2">
    <source>
        <dbReference type="EMBL" id="KAJ7032956.1"/>
    </source>
</evidence>
<proteinExistence type="predicted"/>
<sequence length="347" mass="37654">MSVVTPAGAYPSPYANPLTGGASRPSCFTAYPAVMRKPAAVNPSWRGRGFQRRPGSAQRMGAGLAQTPRTQAALAAHSGGAPCEGGAPVGQVSEGRRDEKRIKCVPIVRACAEAELAAARTGTDIVVRWKREKARCGTLKRRGGRDAHGGRVGTRTGGSTQNQCNTMRANARRTSNTVTSFIHPPSQQYGEGLLPDKLQATSAAYVHKEEKSMRPLNYKEFFGQRSWSLGPQDFLAAFCNGIPREGGMQVRLTRVLRSGGHDITLALGGRATRDGARRCAVGRLYRGIMINSEAKGRRRSVEECKRVNPPSRQKFGWFRRIHDAFRRINAAFAALIPKDAIGALGWN</sequence>
<keyword evidence="3" id="KW-1185">Reference proteome</keyword>
<evidence type="ECO:0000313" key="3">
    <source>
        <dbReference type="Proteomes" id="UP001218188"/>
    </source>
</evidence>
<evidence type="ECO:0000256" key="1">
    <source>
        <dbReference type="SAM" id="MobiDB-lite"/>
    </source>
</evidence>
<dbReference type="Proteomes" id="UP001218188">
    <property type="component" value="Unassembled WGS sequence"/>
</dbReference>
<dbReference type="AlphaFoldDB" id="A0AAD6SRX0"/>
<feature type="region of interest" description="Disordered" evidence="1">
    <location>
        <begin position="138"/>
        <end position="163"/>
    </location>
</feature>
<accession>A0AAD6SRX0</accession>
<dbReference type="EMBL" id="JARJCM010000069">
    <property type="protein sequence ID" value="KAJ7032956.1"/>
    <property type="molecule type" value="Genomic_DNA"/>
</dbReference>
<protein>
    <submittedName>
        <fullName evidence="2">Uncharacterized protein</fullName>
    </submittedName>
</protein>